<evidence type="ECO:0000256" key="13">
    <source>
        <dbReference type="RuleBase" id="RU365074"/>
    </source>
</evidence>
<gene>
    <name evidence="15" type="primary">jg16451</name>
    <name evidence="15" type="ORF">PAEG_LOCUS13977</name>
</gene>
<keyword evidence="7 13" id="KW-0808">Transferase</keyword>
<feature type="region of interest" description="Disordered" evidence="14">
    <location>
        <begin position="202"/>
        <end position="253"/>
    </location>
</feature>
<evidence type="ECO:0000256" key="5">
    <source>
        <dbReference type="ARBA" id="ARBA00022552"/>
    </source>
</evidence>
<keyword evidence="8 13" id="KW-0949">S-adenosyl-L-methionine</keyword>
<keyword evidence="16" id="KW-1185">Reference proteome</keyword>
<dbReference type="InterPro" id="IPR029063">
    <property type="entry name" value="SAM-dependent_MTases_sf"/>
</dbReference>
<feature type="region of interest" description="Disordered" evidence="14">
    <location>
        <begin position="1"/>
        <end position="92"/>
    </location>
</feature>
<dbReference type="FunFam" id="1.10.10.2150:FF:000001">
    <property type="entry name" value="Ribosomal RNA-processing protein 8"/>
    <property type="match status" value="1"/>
</dbReference>
<keyword evidence="6 13" id="KW-0489">Methyltransferase</keyword>
<keyword evidence="4" id="KW-0678">Repressor</keyword>
<dbReference type="Pfam" id="PF05148">
    <property type="entry name" value="Methyltransf_8"/>
    <property type="match status" value="1"/>
</dbReference>
<dbReference type="GO" id="GO:0006364">
    <property type="term" value="P:rRNA processing"/>
    <property type="evidence" value="ECO:0007669"/>
    <property type="project" value="UniProtKB-UniRule"/>
</dbReference>
<evidence type="ECO:0000256" key="10">
    <source>
        <dbReference type="ARBA" id="ARBA00023015"/>
    </source>
</evidence>
<dbReference type="GO" id="GO:0005677">
    <property type="term" value="C:chromatin silencing complex"/>
    <property type="evidence" value="ECO:0007669"/>
    <property type="project" value="TreeGrafter"/>
</dbReference>
<comment type="similarity">
    <text evidence="2 13">Belongs to the methyltransferase superfamily. RRP8 family.</text>
</comment>
<dbReference type="GO" id="GO:0046015">
    <property type="term" value="P:regulation of transcription by glucose"/>
    <property type="evidence" value="ECO:0007669"/>
    <property type="project" value="TreeGrafter"/>
</dbReference>
<dbReference type="FunFam" id="3.40.50.150:FF:000068">
    <property type="entry name" value="Ribosomal RNA-processing protein 8"/>
    <property type="match status" value="1"/>
</dbReference>
<reference evidence="15" key="1">
    <citation type="submission" date="2022-03" db="EMBL/GenBank/DDBJ databases">
        <authorList>
            <person name="Lindestad O."/>
        </authorList>
    </citation>
    <scope>NUCLEOTIDE SEQUENCE</scope>
</reference>
<dbReference type="GO" id="GO:0005730">
    <property type="term" value="C:nucleolus"/>
    <property type="evidence" value="ECO:0007669"/>
    <property type="project" value="UniProtKB-SubCell"/>
</dbReference>
<keyword evidence="9" id="KW-0156">Chromatin regulator</keyword>
<evidence type="ECO:0000313" key="15">
    <source>
        <dbReference type="EMBL" id="CAH2236612.1"/>
    </source>
</evidence>
<dbReference type="Proteomes" id="UP000838756">
    <property type="component" value="Unassembled WGS sequence"/>
</dbReference>
<dbReference type="OrthoDB" id="10258825at2759"/>
<dbReference type="AlphaFoldDB" id="A0A8S4RHA0"/>
<evidence type="ECO:0000256" key="8">
    <source>
        <dbReference type="ARBA" id="ARBA00022691"/>
    </source>
</evidence>
<dbReference type="GO" id="GO:0008168">
    <property type="term" value="F:methyltransferase activity"/>
    <property type="evidence" value="ECO:0007669"/>
    <property type="project" value="UniProtKB-KW"/>
</dbReference>
<comment type="function">
    <text evidence="13">Probable methyltransferase required to silence rDNA.</text>
</comment>
<evidence type="ECO:0000256" key="1">
    <source>
        <dbReference type="ARBA" id="ARBA00004604"/>
    </source>
</evidence>
<evidence type="ECO:0000256" key="9">
    <source>
        <dbReference type="ARBA" id="ARBA00022853"/>
    </source>
</evidence>
<evidence type="ECO:0000256" key="3">
    <source>
        <dbReference type="ARBA" id="ARBA00020203"/>
    </source>
</evidence>
<dbReference type="EC" id="2.1.1.-" evidence="13"/>
<feature type="compositionally biased region" description="Basic residues" evidence="14">
    <location>
        <begin position="23"/>
        <end position="34"/>
    </location>
</feature>
<evidence type="ECO:0000256" key="4">
    <source>
        <dbReference type="ARBA" id="ARBA00022491"/>
    </source>
</evidence>
<keyword evidence="10" id="KW-0805">Transcription regulation</keyword>
<protein>
    <recommendedName>
        <fullName evidence="3 13">Ribosomal RNA-processing protein 8</fullName>
        <ecNumber evidence="13">2.1.1.-</ecNumber>
    </recommendedName>
</protein>
<dbReference type="Gene3D" id="3.40.50.150">
    <property type="entry name" value="Vaccinia Virus protein VP39"/>
    <property type="match status" value="1"/>
</dbReference>
<proteinExistence type="inferred from homology"/>
<organism evidence="15 16">
    <name type="scientific">Pararge aegeria aegeria</name>
    <dbReference type="NCBI Taxonomy" id="348720"/>
    <lineage>
        <taxon>Eukaryota</taxon>
        <taxon>Metazoa</taxon>
        <taxon>Ecdysozoa</taxon>
        <taxon>Arthropoda</taxon>
        <taxon>Hexapoda</taxon>
        <taxon>Insecta</taxon>
        <taxon>Pterygota</taxon>
        <taxon>Neoptera</taxon>
        <taxon>Endopterygota</taxon>
        <taxon>Lepidoptera</taxon>
        <taxon>Glossata</taxon>
        <taxon>Ditrysia</taxon>
        <taxon>Papilionoidea</taxon>
        <taxon>Nymphalidae</taxon>
        <taxon>Satyrinae</taxon>
        <taxon>Satyrini</taxon>
        <taxon>Parargina</taxon>
        <taxon>Pararge</taxon>
    </lineage>
</organism>
<dbReference type="InterPro" id="IPR042036">
    <property type="entry name" value="RRP8_N"/>
</dbReference>
<evidence type="ECO:0000313" key="16">
    <source>
        <dbReference type="Proteomes" id="UP000838756"/>
    </source>
</evidence>
<evidence type="ECO:0000256" key="7">
    <source>
        <dbReference type="ARBA" id="ARBA00022679"/>
    </source>
</evidence>
<dbReference type="GO" id="GO:0042149">
    <property type="term" value="P:cellular response to glucose starvation"/>
    <property type="evidence" value="ECO:0007669"/>
    <property type="project" value="TreeGrafter"/>
</dbReference>
<evidence type="ECO:0000256" key="11">
    <source>
        <dbReference type="ARBA" id="ARBA00023163"/>
    </source>
</evidence>
<feature type="compositionally biased region" description="Polar residues" evidence="14">
    <location>
        <begin position="10"/>
        <end position="22"/>
    </location>
</feature>
<comment type="caution">
    <text evidence="15">The sequence shown here is derived from an EMBL/GenBank/DDBJ whole genome shotgun (WGS) entry which is preliminary data.</text>
</comment>
<feature type="compositionally biased region" description="Basic and acidic residues" evidence="14">
    <location>
        <begin position="70"/>
        <end position="87"/>
    </location>
</feature>
<keyword evidence="5 13" id="KW-0698">rRNA processing</keyword>
<dbReference type="SUPFAM" id="SSF53335">
    <property type="entry name" value="S-adenosyl-L-methionine-dependent methyltransferases"/>
    <property type="match status" value="1"/>
</dbReference>
<evidence type="ECO:0000256" key="14">
    <source>
        <dbReference type="SAM" id="MobiDB-lite"/>
    </source>
</evidence>
<evidence type="ECO:0000256" key="12">
    <source>
        <dbReference type="ARBA" id="ARBA00023242"/>
    </source>
</evidence>
<keyword evidence="11" id="KW-0804">Transcription</keyword>
<name>A0A8S4RHA0_9NEOP</name>
<accession>A0A8S4RHA0</accession>
<dbReference type="GO" id="GO:0032259">
    <property type="term" value="P:methylation"/>
    <property type="evidence" value="ECO:0007669"/>
    <property type="project" value="UniProtKB-KW"/>
</dbReference>
<feature type="compositionally biased region" description="Polar residues" evidence="14">
    <location>
        <begin position="224"/>
        <end position="237"/>
    </location>
</feature>
<dbReference type="InterPro" id="IPR007823">
    <property type="entry name" value="RRP8"/>
</dbReference>
<dbReference type="EMBL" id="CAKXAJ010025216">
    <property type="protein sequence ID" value="CAH2236612.1"/>
    <property type="molecule type" value="Genomic_DNA"/>
</dbReference>
<evidence type="ECO:0000256" key="6">
    <source>
        <dbReference type="ARBA" id="ARBA00022603"/>
    </source>
</evidence>
<sequence length="534" mass="62016">MFEVPDWDDTSSNNLSFTNVSRSPKKNNKKNKKTKTPEMPKQVVQAKPRFKAKTISTSKMKLLKQVQRSNKIENKQKYKKNNEKKQENYNLTKQRNSLINLIDNKKDLDNDIKIKNYESGKQDELVLEVKKQKLDTTQLNEKKQEKYNMLKQRNSLINVIDNKKDLDNDIKIKNYESDKLDELVLDVKKQKFDTTYKNDDNEEMLFQERPEKISKKKKKKLHSNETTNNTVIETSYKPQPDHEDPEPKDDNETQIIAKDRTTSIKTKKVKVKVKNDTGNVIESKGIRKNVKLKDLRKKEILKSVLQRNHINVSGSKLRNRMLDRLKAAQFRYLNEKLYTSSGSDAQKLFQGDPSAFQIYHEGYQQQVKKWPVKPLDVIVKRIQKMPQTHKIADMGCGEAELSKRVSQTVRSFDLVATVPGVEACDMARTPLLARSMDVAVYCLALMGTELTQYLLEANRVLKPGGHLLIAEVESRFDNIQAFTSDVQRLGFSLKKLDDTQKVFYFLEFTKLRDPPVKKAKLPVLTLKPCIYKKR</sequence>
<dbReference type="Gene3D" id="1.10.10.2150">
    <property type="entry name" value="Ribosomal RNA-processing protein 8, N-terminal domain"/>
    <property type="match status" value="1"/>
</dbReference>
<comment type="subcellular location">
    <subcellularLocation>
        <location evidence="1 13">Nucleus</location>
        <location evidence="1 13">Nucleolus</location>
    </subcellularLocation>
</comment>
<keyword evidence="12 13" id="KW-0539">Nucleus</keyword>
<dbReference type="PANTHER" id="PTHR12787">
    <property type="entry name" value="RIBOSOMAL RNA-PROCESSING PROTEIN 8"/>
    <property type="match status" value="1"/>
</dbReference>
<evidence type="ECO:0000256" key="2">
    <source>
        <dbReference type="ARBA" id="ARBA00006301"/>
    </source>
</evidence>
<dbReference type="PANTHER" id="PTHR12787:SF0">
    <property type="entry name" value="RIBOSOMAL RNA-PROCESSING PROTEIN 8"/>
    <property type="match status" value="1"/>
</dbReference>
<dbReference type="GO" id="GO:0033553">
    <property type="term" value="C:rDNA heterochromatin"/>
    <property type="evidence" value="ECO:0007669"/>
    <property type="project" value="TreeGrafter"/>
</dbReference>
<dbReference type="GO" id="GO:0000183">
    <property type="term" value="P:rDNA heterochromatin formation"/>
    <property type="evidence" value="ECO:0007669"/>
    <property type="project" value="TreeGrafter"/>
</dbReference>